<gene>
    <name evidence="9 10" type="primary">mscL</name>
    <name evidence="10" type="ORF">QYS47_23110</name>
</gene>
<keyword evidence="3 9" id="KW-1003">Cell membrane</keyword>
<organism evidence="10">
    <name type="scientific">Marivirga arenosa</name>
    <dbReference type="NCBI Taxonomy" id="3059076"/>
    <lineage>
        <taxon>Bacteria</taxon>
        <taxon>Pseudomonadati</taxon>
        <taxon>Bacteroidota</taxon>
        <taxon>Cytophagia</taxon>
        <taxon>Cytophagales</taxon>
        <taxon>Marivirgaceae</taxon>
        <taxon>Marivirga</taxon>
    </lineage>
</organism>
<evidence type="ECO:0000256" key="3">
    <source>
        <dbReference type="ARBA" id="ARBA00022475"/>
    </source>
</evidence>
<reference evidence="10" key="1">
    <citation type="submission" date="2023-08" db="EMBL/GenBank/DDBJ databases">
        <title>Comparative genomics and taxonomic characterization of three novel marine species of genus Marivirga.</title>
        <authorList>
            <person name="Muhammad N."/>
            <person name="Kim S.-G."/>
        </authorList>
    </citation>
    <scope>NUCLEOTIDE SEQUENCE</scope>
    <source>
        <strain evidence="10">BKB1-2</strain>
    </source>
</reference>
<dbReference type="InterPro" id="IPR001185">
    <property type="entry name" value="MS_channel"/>
</dbReference>
<keyword evidence="5 9" id="KW-1133">Transmembrane helix</keyword>
<keyword evidence="4 9" id="KW-0812">Transmembrane</keyword>
<dbReference type="PRINTS" id="PR01264">
    <property type="entry name" value="MECHCHANNEL"/>
</dbReference>
<dbReference type="PANTHER" id="PTHR30266">
    <property type="entry name" value="MECHANOSENSITIVE CHANNEL MSCL"/>
    <property type="match status" value="1"/>
</dbReference>
<dbReference type="GO" id="GO:0008381">
    <property type="term" value="F:mechanosensitive monoatomic ion channel activity"/>
    <property type="evidence" value="ECO:0007669"/>
    <property type="project" value="UniProtKB-UniRule"/>
</dbReference>
<keyword evidence="8 9" id="KW-0407">Ion channel</keyword>
<keyword evidence="2 9" id="KW-0813">Transport</keyword>
<comment type="subcellular location">
    <subcellularLocation>
        <location evidence="9">Cell membrane</location>
        <topology evidence="9">Multi-pass membrane protein</topology>
    </subcellularLocation>
    <subcellularLocation>
        <location evidence="1">Membrane</location>
        <topology evidence="1">Multi-pass membrane protein</topology>
    </subcellularLocation>
</comment>
<sequence length="146" mass="16656">MSILAMKFLKEFKEFAIKGNVFDMAIGIIIGSAFTKVVNSIVSDLIMPILSIFVGRINFKDLKYVFRAEEYDKEGNLLHAAVSINYGNLIQSSVDFLIIAFCIYLVVKTFNKLRKRSENEEDNTVATPKNIELLAEIRDLLKENRK</sequence>
<evidence type="ECO:0000256" key="7">
    <source>
        <dbReference type="ARBA" id="ARBA00023136"/>
    </source>
</evidence>
<evidence type="ECO:0000313" key="10">
    <source>
        <dbReference type="EMBL" id="WKK80076.2"/>
    </source>
</evidence>
<comment type="similarity">
    <text evidence="9">Belongs to the MscL family.</text>
</comment>
<protein>
    <recommendedName>
        <fullName evidence="9">Large-conductance mechanosensitive channel</fullName>
    </recommendedName>
</protein>
<comment type="subunit">
    <text evidence="9">Homopentamer.</text>
</comment>
<dbReference type="InterPro" id="IPR036019">
    <property type="entry name" value="MscL_channel"/>
</dbReference>
<dbReference type="InterPro" id="IPR037673">
    <property type="entry name" value="MSC/AndL"/>
</dbReference>
<evidence type="ECO:0000256" key="2">
    <source>
        <dbReference type="ARBA" id="ARBA00022448"/>
    </source>
</evidence>
<dbReference type="NCBIfam" id="TIGR00220">
    <property type="entry name" value="mscL"/>
    <property type="match status" value="1"/>
</dbReference>
<dbReference type="AlphaFoldDB" id="A0AA49GII5"/>
<dbReference type="NCBIfam" id="NF001843">
    <property type="entry name" value="PRK00567.1-4"/>
    <property type="match status" value="1"/>
</dbReference>
<dbReference type="Proteomes" id="UP001232019">
    <property type="component" value="Chromosome"/>
</dbReference>
<evidence type="ECO:0000256" key="8">
    <source>
        <dbReference type="ARBA" id="ARBA00023303"/>
    </source>
</evidence>
<dbReference type="Gene3D" id="1.10.1200.120">
    <property type="entry name" value="Large-conductance mechanosensitive channel, MscL, domain 1"/>
    <property type="match status" value="1"/>
</dbReference>
<proteinExistence type="inferred from homology"/>
<dbReference type="EMBL" id="CP129968">
    <property type="protein sequence ID" value="WKK80076.2"/>
    <property type="molecule type" value="Genomic_DNA"/>
</dbReference>
<evidence type="ECO:0000256" key="6">
    <source>
        <dbReference type="ARBA" id="ARBA00023065"/>
    </source>
</evidence>
<dbReference type="PANTHER" id="PTHR30266:SF2">
    <property type="entry name" value="LARGE-CONDUCTANCE MECHANOSENSITIVE CHANNEL"/>
    <property type="match status" value="1"/>
</dbReference>
<feature type="transmembrane region" description="Helical" evidence="9">
    <location>
        <begin position="21"/>
        <end position="42"/>
    </location>
</feature>
<dbReference type="GO" id="GO:0005886">
    <property type="term" value="C:plasma membrane"/>
    <property type="evidence" value="ECO:0007669"/>
    <property type="project" value="UniProtKB-SubCell"/>
</dbReference>
<dbReference type="HAMAP" id="MF_00115">
    <property type="entry name" value="MscL"/>
    <property type="match status" value="1"/>
</dbReference>
<dbReference type="SUPFAM" id="SSF81330">
    <property type="entry name" value="Gated mechanosensitive channel"/>
    <property type="match status" value="1"/>
</dbReference>
<feature type="transmembrane region" description="Helical" evidence="9">
    <location>
        <begin position="89"/>
        <end position="107"/>
    </location>
</feature>
<evidence type="ECO:0000256" key="9">
    <source>
        <dbReference type="HAMAP-Rule" id="MF_00115"/>
    </source>
</evidence>
<keyword evidence="6 9" id="KW-0406">Ion transport</keyword>
<evidence type="ECO:0000256" key="4">
    <source>
        <dbReference type="ARBA" id="ARBA00022692"/>
    </source>
</evidence>
<evidence type="ECO:0000256" key="1">
    <source>
        <dbReference type="ARBA" id="ARBA00004141"/>
    </source>
</evidence>
<keyword evidence="7 9" id="KW-0472">Membrane</keyword>
<accession>A0AA49GII5</accession>
<dbReference type="KEGG" id="marp:QYS47_23110"/>
<dbReference type="Pfam" id="PF01741">
    <property type="entry name" value="MscL"/>
    <property type="match status" value="1"/>
</dbReference>
<evidence type="ECO:0000256" key="5">
    <source>
        <dbReference type="ARBA" id="ARBA00022989"/>
    </source>
</evidence>
<name>A0AA49GII5_9BACT</name>
<comment type="function">
    <text evidence="9">Channel that opens in response to stretch forces in the membrane lipid bilayer. May participate in the regulation of osmotic pressure changes within the cell.</text>
</comment>